<evidence type="ECO:0008006" key="4">
    <source>
        <dbReference type="Google" id="ProtNLM"/>
    </source>
</evidence>
<feature type="transmembrane region" description="Helical" evidence="1">
    <location>
        <begin position="94"/>
        <end position="115"/>
    </location>
</feature>
<proteinExistence type="predicted"/>
<dbReference type="Proteomes" id="UP000441399">
    <property type="component" value="Unassembled WGS sequence"/>
</dbReference>
<feature type="transmembrane region" description="Helical" evidence="1">
    <location>
        <begin position="304"/>
        <end position="321"/>
    </location>
</feature>
<evidence type="ECO:0000256" key="1">
    <source>
        <dbReference type="SAM" id="Phobius"/>
    </source>
</evidence>
<feature type="transmembrane region" description="Helical" evidence="1">
    <location>
        <begin position="21"/>
        <end position="46"/>
    </location>
</feature>
<dbReference type="OrthoDB" id="104925at2"/>
<feature type="transmembrane region" description="Helical" evidence="1">
    <location>
        <begin position="136"/>
        <end position="153"/>
    </location>
</feature>
<feature type="transmembrane region" description="Helical" evidence="1">
    <location>
        <begin position="216"/>
        <end position="237"/>
    </location>
</feature>
<accession>A0A5S9QDI9</accession>
<sequence>MDLRQAPVYTAFPLKSALLRAWIVLLALVAGEVAVTLWLTGGTFIFTLDDPYIHLALAENIWQGHYGVNLSEASAPSSSVIWPLLLAPLSMLPAAGYAVLLMNVVLASGCLVFLARLLGQVEAERQVGAFSEKTRTGILILAVLLANLVGLIFTGMEHLLQMLLALMIVSGLIEHVQTHKVPRWIWLAIVLLPLVRFESIVVAGAALLYLLFAGRALASIVTGLLIVACLAGYSAFLLSQGLSYLPDSVLAKADVAASGVSKLAFNLWRNLHSFKGPALLICALLFFHTAWFRSVSANKRRLMLAFGLAISGHLLAARMGWYFRYELYLWISTLALLFYLYCVPMLPDVSRGEKRFTKGLLITCAVFSGLEHTAAIATTPLAGANIYHQQYQMQRFLNEMWQKPVAVNDLGLTSFTNDEYVLDLWGLASSEARVLRKSATSPDWMAELGDKHQVEMAMIYHNAVWFETVPPQWQKVGELTVTGIPITAWFPVSIFATSASTHADILQRWQTFAETLPEGTRFDAEKPAQTQPR</sequence>
<keyword evidence="1" id="KW-1133">Transmembrane helix</keyword>
<gene>
    <name evidence="2" type="ORF">OPDIPICF_01850</name>
</gene>
<protein>
    <recommendedName>
        <fullName evidence="4">Glycosyltransferase RgtA/B/C/D-like domain-containing protein</fullName>
    </recommendedName>
</protein>
<dbReference type="EMBL" id="CACSIO010000023">
    <property type="protein sequence ID" value="CAA0116426.1"/>
    <property type="molecule type" value="Genomic_DNA"/>
</dbReference>
<evidence type="ECO:0000313" key="2">
    <source>
        <dbReference type="EMBL" id="CAA0116426.1"/>
    </source>
</evidence>
<organism evidence="2 3">
    <name type="scientific">BD1-7 clade bacterium</name>
    <dbReference type="NCBI Taxonomy" id="2029982"/>
    <lineage>
        <taxon>Bacteria</taxon>
        <taxon>Pseudomonadati</taxon>
        <taxon>Pseudomonadota</taxon>
        <taxon>Gammaproteobacteria</taxon>
        <taxon>Cellvibrionales</taxon>
        <taxon>Spongiibacteraceae</taxon>
        <taxon>BD1-7 clade</taxon>
    </lineage>
</organism>
<name>A0A5S9QDI9_9GAMM</name>
<reference evidence="2 3" key="1">
    <citation type="submission" date="2019-11" db="EMBL/GenBank/DDBJ databases">
        <authorList>
            <person name="Holert J."/>
        </authorList>
    </citation>
    <scope>NUCLEOTIDE SEQUENCE [LARGE SCALE GENOMIC DNA]</scope>
    <source>
        <strain evidence="2">SB11_3</strain>
    </source>
</reference>
<dbReference type="AlphaFoldDB" id="A0A5S9QDI9"/>
<keyword evidence="1" id="KW-0812">Transmembrane</keyword>
<feature type="transmembrane region" description="Helical" evidence="1">
    <location>
        <begin position="184"/>
        <end position="210"/>
    </location>
</feature>
<evidence type="ECO:0000313" key="3">
    <source>
        <dbReference type="Proteomes" id="UP000441399"/>
    </source>
</evidence>
<feature type="transmembrane region" description="Helical" evidence="1">
    <location>
        <begin position="274"/>
        <end position="292"/>
    </location>
</feature>
<keyword evidence="3" id="KW-1185">Reference proteome</keyword>
<keyword evidence="1" id="KW-0472">Membrane</keyword>
<feature type="transmembrane region" description="Helical" evidence="1">
    <location>
        <begin position="327"/>
        <end position="346"/>
    </location>
</feature>